<evidence type="ECO:0000313" key="16">
    <source>
        <dbReference type="Proteomes" id="UP000219993"/>
    </source>
</evidence>
<feature type="domain" description="Carbohydrate kinase PfkB" evidence="14">
    <location>
        <begin position="4"/>
        <end position="294"/>
    </location>
</feature>
<evidence type="ECO:0000256" key="11">
    <source>
        <dbReference type="ARBA" id="ARBA00022958"/>
    </source>
</evidence>
<dbReference type="PROSITE" id="PS00583">
    <property type="entry name" value="PFKB_KINASES_1"/>
    <property type="match status" value="1"/>
</dbReference>
<comment type="subunit">
    <text evidence="13">Homodimer.</text>
</comment>
<feature type="binding site" evidence="13">
    <location>
        <position position="247"/>
    </location>
    <ligand>
        <name>K(+)</name>
        <dbReference type="ChEBI" id="CHEBI:29103"/>
    </ligand>
</feature>
<evidence type="ECO:0000256" key="2">
    <source>
        <dbReference type="ARBA" id="ARBA00012035"/>
    </source>
</evidence>
<accession>A0A291P9P7</accession>
<feature type="binding site" evidence="13">
    <location>
        <position position="141"/>
    </location>
    <ligand>
        <name>substrate</name>
    </ligand>
</feature>
<dbReference type="PANTHER" id="PTHR10584:SF166">
    <property type="entry name" value="RIBOKINASE"/>
    <property type="match status" value="1"/>
</dbReference>
<keyword evidence="16" id="KW-1185">Reference proteome</keyword>
<comment type="function">
    <text evidence="13">Catalyzes the phosphorylation of ribose at O-5 in a reaction requiring ATP and magnesium. The resulting D-ribose-5-phosphate can then be used either for sythesis of nucleotides, histidine, and tryptophan, or as a component of the pentose phosphate pathway.</text>
</comment>
<comment type="similarity">
    <text evidence="1">Belongs to the carbohydrate kinase pfkB family.</text>
</comment>
<proteinExistence type="inferred from homology"/>
<dbReference type="NCBIfam" id="TIGR02152">
    <property type="entry name" value="D_ribokin_bact"/>
    <property type="match status" value="1"/>
</dbReference>
<dbReference type="EC" id="2.7.1.15" evidence="2 13"/>
<dbReference type="InterPro" id="IPR011611">
    <property type="entry name" value="PfkB_dom"/>
</dbReference>
<feature type="binding site" evidence="13">
    <location>
        <begin position="221"/>
        <end position="226"/>
    </location>
    <ligand>
        <name>ATP</name>
        <dbReference type="ChEBI" id="CHEBI:30616"/>
    </ligand>
</feature>
<sequence length="305" mass="31524">MPADVVVVGSLNMDLVVRTPRLPQPGETLTGHGFTTTAGGKGANQAVALARLGTATAMVGCVGDDDYGHALRDGLEREGIHCQGIRRCGEQPTGVAVIQVDDDSRNSIVVTPGSNGELTPADVEGCDALLASARLVICQLETPLATVRHALERARHHGCLTLLNAAPAMSLPRDLLALVDWLVVNESEAAALSGQTVTHPDEAARAVQCLRKAGCRQVLITLGAQGVVAAVDDRLHHYAARPVTAMDTTAAGDTFVGAFAAALSRGEGIEAAIRYGQAAAAIAVTRAGAQASIPRHDEILPPAHS</sequence>
<dbReference type="CDD" id="cd01174">
    <property type="entry name" value="ribokinase"/>
    <property type="match status" value="1"/>
</dbReference>
<keyword evidence="8 13" id="KW-0418">Kinase</keyword>
<name>A0A291P9P7_9GAMM</name>
<feature type="binding site" evidence="13">
    <location>
        <position position="288"/>
    </location>
    <ligand>
        <name>K(+)</name>
        <dbReference type="ChEBI" id="CHEBI:29103"/>
    </ligand>
</feature>
<feature type="binding site" evidence="13">
    <location>
        <position position="249"/>
    </location>
    <ligand>
        <name>K(+)</name>
        <dbReference type="ChEBI" id="CHEBI:29103"/>
    </ligand>
</feature>
<dbReference type="GO" id="GO:0005829">
    <property type="term" value="C:cytosol"/>
    <property type="evidence" value="ECO:0007669"/>
    <property type="project" value="TreeGrafter"/>
</dbReference>
<dbReference type="InterPro" id="IPR002139">
    <property type="entry name" value="Ribo/fructo_kinase"/>
</dbReference>
<organism evidence="15 16">
    <name type="scientific">Halomonas beimenensis</name>
    <dbReference type="NCBI Taxonomy" id="475662"/>
    <lineage>
        <taxon>Bacteria</taxon>
        <taxon>Pseudomonadati</taxon>
        <taxon>Pseudomonadota</taxon>
        <taxon>Gammaproteobacteria</taxon>
        <taxon>Oceanospirillales</taxon>
        <taxon>Halomonadaceae</taxon>
        <taxon>Halomonas</taxon>
    </lineage>
</organism>
<evidence type="ECO:0000256" key="5">
    <source>
        <dbReference type="ARBA" id="ARBA00022679"/>
    </source>
</evidence>
<keyword evidence="4 13" id="KW-0963">Cytoplasm</keyword>
<evidence type="ECO:0000313" key="15">
    <source>
        <dbReference type="EMBL" id="ATJ83588.1"/>
    </source>
</evidence>
<keyword evidence="12 13" id="KW-0119">Carbohydrate metabolism</keyword>
<keyword evidence="11 13" id="KW-0630">Potassium</keyword>
<evidence type="ECO:0000256" key="6">
    <source>
        <dbReference type="ARBA" id="ARBA00022723"/>
    </source>
</evidence>
<dbReference type="Proteomes" id="UP000219993">
    <property type="component" value="Chromosome"/>
</dbReference>
<dbReference type="Pfam" id="PF00294">
    <property type="entry name" value="PfkB"/>
    <property type="match status" value="1"/>
</dbReference>
<dbReference type="RefSeq" id="WP_227644475.1">
    <property type="nucleotide sequence ID" value="NZ_BAAADT010000011.1"/>
</dbReference>
<dbReference type="PROSITE" id="PS00584">
    <property type="entry name" value="PFKB_KINASES_2"/>
    <property type="match status" value="1"/>
</dbReference>
<evidence type="ECO:0000256" key="3">
    <source>
        <dbReference type="ARBA" id="ARBA00016943"/>
    </source>
</evidence>
<evidence type="ECO:0000256" key="1">
    <source>
        <dbReference type="ARBA" id="ARBA00005380"/>
    </source>
</evidence>
<comment type="cofactor">
    <cofactor evidence="13">
        <name>Mg(2+)</name>
        <dbReference type="ChEBI" id="CHEBI:18420"/>
    </cofactor>
    <text evidence="13">Requires a divalent cation, most likely magnesium in vivo, as an electrophilic catalyst to aid phosphoryl group transfer. It is the chelate of the metal and the nucleotide that is the actual substrate.</text>
</comment>
<dbReference type="InterPro" id="IPR011877">
    <property type="entry name" value="Ribokinase"/>
</dbReference>
<comment type="caution">
    <text evidence="13">Lacks conserved residue(s) required for the propagation of feature annotation.</text>
</comment>
<evidence type="ECO:0000256" key="10">
    <source>
        <dbReference type="ARBA" id="ARBA00022842"/>
    </source>
</evidence>
<evidence type="ECO:0000256" key="12">
    <source>
        <dbReference type="ARBA" id="ARBA00023277"/>
    </source>
</evidence>
<feature type="binding site" evidence="13">
    <location>
        <begin position="40"/>
        <end position="44"/>
    </location>
    <ligand>
        <name>substrate</name>
    </ligand>
</feature>
<comment type="pathway">
    <text evidence="13">Carbohydrate metabolism; D-ribose degradation; D-ribose 5-phosphate from beta-D-ribopyranose: step 2/2.</text>
</comment>
<gene>
    <name evidence="15" type="primary">rbsK2</name>
    <name evidence="13" type="synonym">rbsK</name>
    <name evidence="15" type="ORF">BEI_2601</name>
</gene>
<dbReference type="Gene3D" id="3.40.1190.20">
    <property type="match status" value="1"/>
</dbReference>
<dbReference type="EMBL" id="CP021435">
    <property type="protein sequence ID" value="ATJ83588.1"/>
    <property type="molecule type" value="Genomic_DNA"/>
</dbReference>
<dbReference type="SUPFAM" id="SSF53613">
    <property type="entry name" value="Ribokinase-like"/>
    <property type="match status" value="1"/>
</dbReference>
<comment type="subcellular location">
    <subcellularLocation>
        <location evidence="13">Cytoplasm</location>
    </subcellularLocation>
</comment>
<feature type="binding site" evidence="13">
    <location>
        <position position="286"/>
    </location>
    <ligand>
        <name>K(+)</name>
        <dbReference type="ChEBI" id="CHEBI:29103"/>
    </ligand>
</feature>
<keyword evidence="6 13" id="KW-0479">Metal-binding</keyword>
<dbReference type="InterPro" id="IPR002173">
    <property type="entry name" value="Carboh/pur_kinase_PfkB_CS"/>
</dbReference>
<feature type="binding site" evidence="13">
    <location>
        <position position="283"/>
    </location>
    <ligand>
        <name>K(+)</name>
        <dbReference type="ChEBI" id="CHEBI:29103"/>
    </ligand>
</feature>
<dbReference type="GO" id="GO:0004747">
    <property type="term" value="F:ribokinase activity"/>
    <property type="evidence" value="ECO:0007669"/>
    <property type="project" value="UniProtKB-UniRule"/>
</dbReference>
<dbReference type="AlphaFoldDB" id="A0A291P9P7"/>
<evidence type="ECO:0000256" key="9">
    <source>
        <dbReference type="ARBA" id="ARBA00022840"/>
    </source>
</evidence>
<dbReference type="InterPro" id="IPR029056">
    <property type="entry name" value="Ribokinase-like"/>
</dbReference>
<dbReference type="PANTHER" id="PTHR10584">
    <property type="entry name" value="SUGAR KINASE"/>
    <property type="match status" value="1"/>
</dbReference>
<evidence type="ECO:0000256" key="8">
    <source>
        <dbReference type="ARBA" id="ARBA00022777"/>
    </source>
</evidence>
<dbReference type="GO" id="GO:0046872">
    <property type="term" value="F:metal ion binding"/>
    <property type="evidence" value="ECO:0007669"/>
    <property type="project" value="UniProtKB-KW"/>
</dbReference>
<protein>
    <recommendedName>
        <fullName evidence="3 13">Ribokinase</fullName>
        <shortName evidence="13">RK</shortName>
        <ecNumber evidence="2 13">2.7.1.15</ecNumber>
    </recommendedName>
</protein>
<feature type="binding site" evidence="13">
    <location>
        <position position="185"/>
    </location>
    <ligand>
        <name>ATP</name>
        <dbReference type="ChEBI" id="CHEBI:30616"/>
    </ligand>
</feature>
<keyword evidence="5 13" id="KW-0808">Transferase</keyword>
<dbReference type="KEGG" id="hbe:BEI_2601"/>
<dbReference type="GO" id="GO:0019303">
    <property type="term" value="P:D-ribose catabolic process"/>
    <property type="evidence" value="ECO:0007669"/>
    <property type="project" value="UniProtKB-UniRule"/>
</dbReference>
<evidence type="ECO:0000259" key="14">
    <source>
        <dbReference type="Pfam" id="PF00294"/>
    </source>
</evidence>
<evidence type="ECO:0000256" key="4">
    <source>
        <dbReference type="ARBA" id="ARBA00022490"/>
    </source>
</evidence>
<evidence type="ECO:0000256" key="7">
    <source>
        <dbReference type="ARBA" id="ARBA00022741"/>
    </source>
</evidence>
<comment type="activity regulation">
    <text evidence="13">Activated by a monovalent cation that binds near, but not in, the active site. The most likely occupant of the site in vivo is potassium. Ion binding induces a conformational change that may alter substrate affinity.</text>
</comment>
<dbReference type="FunFam" id="3.40.1190.20:FF:000012">
    <property type="entry name" value="Ribokinase"/>
    <property type="match status" value="1"/>
</dbReference>
<keyword evidence="10 13" id="KW-0460">Magnesium</keyword>
<keyword evidence="9 13" id="KW-0067">ATP-binding</keyword>
<feature type="binding site" evidence="13">
    <location>
        <position position="292"/>
    </location>
    <ligand>
        <name>K(+)</name>
        <dbReference type="ChEBI" id="CHEBI:29103"/>
    </ligand>
</feature>
<feature type="binding site" evidence="13">
    <location>
        <position position="253"/>
    </location>
    <ligand>
        <name>substrate</name>
    </ligand>
</feature>
<feature type="binding site" evidence="13">
    <location>
        <begin position="252"/>
        <end position="253"/>
    </location>
    <ligand>
        <name>ATP</name>
        <dbReference type="ChEBI" id="CHEBI:30616"/>
    </ligand>
</feature>
<keyword evidence="7 13" id="KW-0547">Nucleotide-binding</keyword>
<feature type="active site" description="Proton acceptor" evidence="13">
    <location>
        <position position="253"/>
    </location>
</feature>
<dbReference type="UniPathway" id="UPA00916">
    <property type="reaction ID" value="UER00889"/>
</dbReference>
<feature type="binding site" evidence="13">
    <location>
        <begin position="12"/>
        <end position="14"/>
    </location>
    <ligand>
        <name>substrate</name>
    </ligand>
</feature>
<comment type="similarity">
    <text evidence="13">Belongs to the carbohydrate kinase PfkB family. Ribokinase subfamily.</text>
</comment>
<dbReference type="GO" id="GO:0005524">
    <property type="term" value="F:ATP binding"/>
    <property type="evidence" value="ECO:0007669"/>
    <property type="project" value="UniProtKB-UniRule"/>
</dbReference>
<dbReference type="HAMAP" id="MF_01987">
    <property type="entry name" value="Ribokinase"/>
    <property type="match status" value="1"/>
</dbReference>
<evidence type="ECO:0000256" key="13">
    <source>
        <dbReference type="HAMAP-Rule" id="MF_01987"/>
    </source>
</evidence>
<comment type="catalytic activity">
    <reaction evidence="13">
        <text>D-ribose + ATP = D-ribose 5-phosphate + ADP + H(+)</text>
        <dbReference type="Rhea" id="RHEA:13697"/>
        <dbReference type="ChEBI" id="CHEBI:15378"/>
        <dbReference type="ChEBI" id="CHEBI:30616"/>
        <dbReference type="ChEBI" id="CHEBI:47013"/>
        <dbReference type="ChEBI" id="CHEBI:78346"/>
        <dbReference type="ChEBI" id="CHEBI:456216"/>
        <dbReference type="EC" id="2.7.1.15"/>
    </reaction>
</comment>
<reference evidence="15 16" key="1">
    <citation type="journal article" date="2017" name="Sci. Rep.">
        <title>Revealing the Saline Adaptation Strategies of the Halophilic Bacterium Halomonas beimenensis through High-throughput Omics and Transposon Mutagenesis Approaches.</title>
        <authorList>
            <person name="Chen Y.H."/>
            <person name="Lin S.S."/>
            <person name="Shyu Y.T."/>
        </authorList>
    </citation>
    <scope>NUCLEOTIDE SEQUENCE [LARGE SCALE GENOMIC DNA]</scope>
    <source>
        <strain evidence="15 16">NTU-111</strain>
    </source>
</reference>
<dbReference type="PRINTS" id="PR00990">
    <property type="entry name" value="RIBOKINASE"/>
</dbReference>